<evidence type="ECO:0000256" key="1">
    <source>
        <dbReference type="ARBA" id="ARBA00011900"/>
    </source>
</evidence>
<dbReference type="PANTHER" id="PTHR33841:SF1">
    <property type="entry name" value="DNA METHYLTRANSFERASE A"/>
    <property type="match status" value="1"/>
</dbReference>
<proteinExistence type="predicted"/>
<dbReference type="InterPro" id="IPR046816">
    <property type="entry name" value="MmeI_Mtase"/>
</dbReference>
<dbReference type="Gene3D" id="3.40.50.150">
    <property type="entry name" value="Vaccinia Virus protein VP39"/>
    <property type="match status" value="1"/>
</dbReference>
<dbReference type="GO" id="GO:0003676">
    <property type="term" value="F:nucleic acid binding"/>
    <property type="evidence" value="ECO:0007669"/>
    <property type="project" value="InterPro"/>
</dbReference>
<evidence type="ECO:0000259" key="5">
    <source>
        <dbReference type="Pfam" id="PF20464"/>
    </source>
</evidence>
<evidence type="ECO:0000313" key="8">
    <source>
        <dbReference type="EMBL" id="RAK62452.1"/>
    </source>
</evidence>
<sequence length="986" mass="110431">MNAADFIAKWRDSELRERQGSQEHFLDLCRLLGVPTPADEDPKGERYCFERGAEKVGGGDGWADVWRRGCFAWEYKGKHKDLNAALRQVTAYARDLENPPYLVVSDMDRIIVHTNWTNTVPKTYEVALDDLLEPAKRHLLRAVWEGSDELKPRISPQELTAKAAERFGELSTRLQDRGHEPRAVAHFLNQLVFCMFAEDADLLKDNLFTRLIKATATRPEAATRQLSELFGKMAQQGDTFFGAEFIRWFNGGLYDGAAVLPLERIDLELIGRTAEEHDWSQIDPSVFGTLFEQALSARRERKALGAHYTDREKILKIVEPVIVRPLQAEWAAALETARTAMAKAEAADAERKTLLEAAAEQMRADPRAAQDAEAKRRKALTAIDRRRTAARREAQDVVEAWLERLANFRVLDPACGSGNFLYVALHELMDIEQRAIVDAERLGLTGFLPRVGLEAVRGIELDRYAAELARLTLWIGYLQWVLKKAAKPPPDPVLSNLDQIENRDALLNPDGTEAEWPAVDVIIGNPPFLGGKRLRDSLGDAAVERLFAAYKGRVPAEADLVAYWVEKGWRQVEAGRATRVGLVTTNSIRDGASRRVVDAIRDAEALEEAWADEPWAVDGADVRVSMIGFGAGFVERRLNGKLAERINSNLTSTAVDVTKAASLRQNAGVGFIGTQKGGPFDVEGETARAWLSLPLNPNGRPNGDVLRQWRNGSHLTGRWDDRWIIFFPIDCSLEEAALYEAPFAHVNEHVLPQREGLRRDNHRLRWWIHAEPRPGMWRALSGRTRFIATPRVAKHRFFVWLPEAVVPDSRLVAIARDDDLAFGILTSRLHEVWSLATCSWHGVGNDPTYNAESCLSTFPFPEGLTLNIPAADYADDPRAQAIAEAARKLNELREAWLNPPDLTVRVPEVVPGYPDRILPKDEAAAKALKARTLTNLYNERPRWLAMAHEALDAAVAAAYGWPADLSDDEILERLFALNQERAAAGR</sequence>
<evidence type="ECO:0000259" key="7">
    <source>
        <dbReference type="Pfam" id="PF20473"/>
    </source>
</evidence>
<dbReference type="InterPro" id="IPR002052">
    <property type="entry name" value="DNA_methylase_N6_adenine_CS"/>
</dbReference>
<evidence type="ECO:0000256" key="2">
    <source>
        <dbReference type="ARBA" id="ARBA00022603"/>
    </source>
</evidence>
<evidence type="ECO:0000256" key="3">
    <source>
        <dbReference type="ARBA" id="ARBA00022679"/>
    </source>
</evidence>
<evidence type="ECO:0000313" key="9">
    <source>
        <dbReference type="Proteomes" id="UP000249524"/>
    </source>
</evidence>
<dbReference type="InterPro" id="IPR029063">
    <property type="entry name" value="SAM-dependent_MTases_sf"/>
</dbReference>
<dbReference type="EC" id="2.1.1.72" evidence="1"/>
<dbReference type="SUPFAM" id="SSF53335">
    <property type="entry name" value="S-adenosyl-L-methionine-dependent methyltransferases"/>
    <property type="match status" value="1"/>
</dbReference>
<evidence type="ECO:0000259" key="6">
    <source>
        <dbReference type="Pfam" id="PF20465"/>
    </source>
</evidence>
<dbReference type="OrthoDB" id="9806213at2"/>
<dbReference type="Pfam" id="PF20465">
    <property type="entry name" value="MmeI_hel"/>
    <property type="match status" value="1"/>
</dbReference>
<dbReference type="EMBL" id="QFYS01000011">
    <property type="protein sequence ID" value="RAK62452.1"/>
    <property type="molecule type" value="Genomic_DNA"/>
</dbReference>
<reference evidence="8 9" key="1">
    <citation type="submission" date="2018-05" db="EMBL/GenBank/DDBJ databases">
        <authorList>
            <person name="Lanie J.A."/>
            <person name="Ng W.-L."/>
            <person name="Kazmierczak K.M."/>
            <person name="Andrzejewski T.M."/>
            <person name="Davidsen T.M."/>
            <person name="Wayne K.J."/>
            <person name="Tettelin H."/>
            <person name="Glass J.I."/>
            <person name="Rusch D."/>
            <person name="Podicherti R."/>
            <person name="Tsui H.-C.T."/>
            <person name="Winkler M.E."/>
        </authorList>
    </citation>
    <scope>NUCLEOTIDE SEQUENCE [LARGE SCALE GENOMIC DNA]</scope>
    <source>
        <strain evidence="8 9">BUT-10</strain>
    </source>
</reference>
<feature type="domain" description="MmeI-like helicase spacer" evidence="6">
    <location>
        <begin position="183"/>
        <end position="254"/>
    </location>
</feature>
<protein>
    <recommendedName>
        <fullName evidence="1">site-specific DNA-methyltransferase (adenine-specific)</fullName>
        <ecNumber evidence="1">2.1.1.72</ecNumber>
    </recommendedName>
</protein>
<comment type="caution">
    <text evidence="8">The sequence shown here is derived from an EMBL/GenBank/DDBJ whole genome shotgun (WGS) entry which is preliminary data.</text>
</comment>
<dbReference type="Pfam" id="PF20464">
    <property type="entry name" value="MmeI_N"/>
    <property type="match status" value="1"/>
</dbReference>
<name>A0A328B4V7_9CAUL</name>
<accession>A0A328B4V7</accession>
<dbReference type="Proteomes" id="UP000249524">
    <property type="component" value="Unassembled WGS sequence"/>
</dbReference>
<evidence type="ECO:0000256" key="4">
    <source>
        <dbReference type="ARBA" id="ARBA00047942"/>
    </source>
</evidence>
<feature type="domain" description="MmeI-like DNA-methyltransferase" evidence="7">
    <location>
        <begin position="394"/>
        <end position="596"/>
    </location>
</feature>
<feature type="domain" description="MmeI-like N-terminal" evidence="5">
    <location>
        <begin position="1"/>
        <end position="176"/>
    </location>
</feature>
<dbReference type="InterPro" id="IPR046819">
    <property type="entry name" value="MmeI_hel"/>
</dbReference>
<gene>
    <name evidence="8" type="ORF">DJ019_18680</name>
</gene>
<dbReference type="InterPro" id="IPR050953">
    <property type="entry name" value="N4_N6_ade-DNA_methylase"/>
</dbReference>
<dbReference type="GO" id="GO:0009007">
    <property type="term" value="F:site-specific DNA-methyltransferase (adenine-specific) activity"/>
    <property type="evidence" value="ECO:0007669"/>
    <property type="project" value="UniProtKB-EC"/>
</dbReference>
<organism evidence="8 9">
    <name type="scientific">Phenylobacterium kunshanense</name>
    <dbReference type="NCBI Taxonomy" id="1445034"/>
    <lineage>
        <taxon>Bacteria</taxon>
        <taxon>Pseudomonadati</taxon>
        <taxon>Pseudomonadota</taxon>
        <taxon>Alphaproteobacteria</taxon>
        <taxon>Caulobacterales</taxon>
        <taxon>Caulobacteraceae</taxon>
        <taxon>Phenylobacterium</taxon>
    </lineage>
</organism>
<dbReference type="AlphaFoldDB" id="A0A328B4V7"/>
<dbReference type="InterPro" id="IPR046817">
    <property type="entry name" value="MmeI_N"/>
</dbReference>
<keyword evidence="9" id="KW-1185">Reference proteome</keyword>
<keyword evidence="3 8" id="KW-0808">Transferase</keyword>
<dbReference type="RefSeq" id="WP_111277903.1">
    <property type="nucleotide sequence ID" value="NZ_QFYS01000011.1"/>
</dbReference>
<comment type="catalytic activity">
    <reaction evidence="4">
        <text>a 2'-deoxyadenosine in DNA + S-adenosyl-L-methionine = an N(6)-methyl-2'-deoxyadenosine in DNA + S-adenosyl-L-homocysteine + H(+)</text>
        <dbReference type="Rhea" id="RHEA:15197"/>
        <dbReference type="Rhea" id="RHEA-COMP:12418"/>
        <dbReference type="Rhea" id="RHEA-COMP:12419"/>
        <dbReference type="ChEBI" id="CHEBI:15378"/>
        <dbReference type="ChEBI" id="CHEBI:57856"/>
        <dbReference type="ChEBI" id="CHEBI:59789"/>
        <dbReference type="ChEBI" id="CHEBI:90615"/>
        <dbReference type="ChEBI" id="CHEBI:90616"/>
        <dbReference type="EC" id="2.1.1.72"/>
    </reaction>
</comment>
<dbReference type="PRINTS" id="PR00507">
    <property type="entry name" value="N12N6MTFRASE"/>
</dbReference>
<dbReference type="PROSITE" id="PS00092">
    <property type="entry name" value="N6_MTASE"/>
    <property type="match status" value="1"/>
</dbReference>
<dbReference type="PANTHER" id="PTHR33841">
    <property type="entry name" value="DNA METHYLTRANSFERASE YEEA-RELATED"/>
    <property type="match status" value="1"/>
</dbReference>
<keyword evidence="2 8" id="KW-0489">Methyltransferase</keyword>
<dbReference type="Pfam" id="PF20473">
    <property type="entry name" value="MmeI_Mtase"/>
    <property type="match status" value="1"/>
</dbReference>
<dbReference type="GO" id="GO:0032259">
    <property type="term" value="P:methylation"/>
    <property type="evidence" value="ECO:0007669"/>
    <property type="project" value="UniProtKB-KW"/>
</dbReference>